<evidence type="ECO:0000313" key="4">
    <source>
        <dbReference type="Proteomes" id="UP000243686"/>
    </source>
</evidence>
<gene>
    <name evidence="3" type="ORF">X801_03901</name>
</gene>
<dbReference type="AlphaFoldDB" id="A0A1S8X0R2"/>
<protein>
    <submittedName>
        <fullName evidence="3">Uncharacterized protein</fullName>
    </submittedName>
</protein>
<organism evidence="3 4">
    <name type="scientific">Opisthorchis viverrini</name>
    <name type="common">Southeast Asian liver fluke</name>
    <dbReference type="NCBI Taxonomy" id="6198"/>
    <lineage>
        <taxon>Eukaryota</taxon>
        <taxon>Metazoa</taxon>
        <taxon>Spiralia</taxon>
        <taxon>Lophotrochozoa</taxon>
        <taxon>Platyhelminthes</taxon>
        <taxon>Trematoda</taxon>
        <taxon>Digenea</taxon>
        <taxon>Opisthorchiida</taxon>
        <taxon>Opisthorchiata</taxon>
        <taxon>Opisthorchiidae</taxon>
        <taxon>Opisthorchis</taxon>
    </lineage>
</organism>
<reference evidence="3 4" key="1">
    <citation type="submission" date="2015-03" db="EMBL/GenBank/DDBJ databases">
        <title>Draft genome of the nematode, Opisthorchis viverrini.</title>
        <authorList>
            <person name="Mitreva M."/>
        </authorList>
    </citation>
    <scope>NUCLEOTIDE SEQUENCE [LARGE SCALE GENOMIC DNA]</scope>
    <source>
        <strain evidence="3">Khon Kaen</strain>
    </source>
</reference>
<dbReference type="Gene3D" id="3.40.50.300">
    <property type="entry name" value="P-loop containing nucleotide triphosphate hydrolases"/>
    <property type="match status" value="1"/>
</dbReference>
<feature type="region of interest" description="Disordered" evidence="2">
    <location>
        <begin position="1"/>
        <end position="44"/>
    </location>
</feature>
<name>A0A1S8X0R2_OPIVI</name>
<dbReference type="Proteomes" id="UP000243686">
    <property type="component" value="Unassembled WGS sequence"/>
</dbReference>
<keyword evidence="1" id="KW-0175">Coiled coil</keyword>
<evidence type="ECO:0000256" key="1">
    <source>
        <dbReference type="SAM" id="Coils"/>
    </source>
</evidence>
<feature type="compositionally biased region" description="Basic and acidic residues" evidence="2">
    <location>
        <begin position="7"/>
        <end position="17"/>
    </location>
</feature>
<evidence type="ECO:0000256" key="2">
    <source>
        <dbReference type="SAM" id="MobiDB-lite"/>
    </source>
</evidence>
<sequence length="402" mass="46072">MPQIPGEDLRKRREGIKVDPLTGEKYGLRNYEPEPAIQEEPKEPNVKISAAVATELTETTGGPEFDVDDPEALEEEGGMAMELGHPDFPKTTREINERLFVHIEDLPETIEKDRSYYRQNVKCHIKSFVSRQNPLNVIEIDGNQTPTEQFYNLMTRLQAMNLYPSVAPVRFFSAATEEEEVPEDMETDELFKTLATRKMPGPRCRWKRTAWQRFCPVALYQGYLAQGKPEFTKEHDKVLAQRLAEVAAETEAEVIKELKERREQEMLQLKTKKMLEDATDGVVDTVALELEREAVDMLAETADETEADGETRECKRWASGLTRSQPKTCFNSPERQYRQTGADLLQPIDRNHHEVKVRVRDAVNKAKKIPVELDVDLYLNEARSGIEEAEKKLREENPTGPL</sequence>
<dbReference type="InterPro" id="IPR027417">
    <property type="entry name" value="P-loop_NTPase"/>
</dbReference>
<keyword evidence="4" id="KW-1185">Reference proteome</keyword>
<accession>A0A1S8X0R2</accession>
<evidence type="ECO:0000313" key="3">
    <source>
        <dbReference type="EMBL" id="OON20221.1"/>
    </source>
</evidence>
<proteinExistence type="predicted"/>
<dbReference type="EMBL" id="KV892783">
    <property type="protein sequence ID" value="OON20221.1"/>
    <property type="molecule type" value="Genomic_DNA"/>
</dbReference>
<feature type="coiled-coil region" evidence="1">
    <location>
        <begin position="248"/>
        <end position="308"/>
    </location>
</feature>